<evidence type="ECO:0000313" key="2">
    <source>
        <dbReference type="EMBL" id="CAE8583250.1"/>
    </source>
</evidence>
<sequence length="115" mass="12507">MRRLRSGNASESGYACRCSSSPRAGRSSCSPWSSLPSSTASSQRSDTSAATPVMRGASPGASRSFSKRRQPWQRLASCIRPLWTSTRGHQRGRSGSWWRAGGCPWQVLVEVTSTE</sequence>
<organism evidence="2 3">
    <name type="scientific">Polarella glacialis</name>
    <name type="common">Dinoflagellate</name>
    <dbReference type="NCBI Taxonomy" id="89957"/>
    <lineage>
        <taxon>Eukaryota</taxon>
        <taxon>Sar</taxon>
        <taxon>Alveolata</taxon>
        <taxon>Dinophyceae</taxon>
        <taxon>Suessiales</taxon>
        <taxon>Suessiaceae</taxon>
        <taxon>Polarella</taxon>
    </lineage>
</organism>
<keyword evidence="3" id="KW-1185">Reference proteome</keyword>
<dbReference type="AlphaFoldDB" id="A0A813D9W8"/>
<reference evidence="2" key="1">
    <citation type="submission" date="2021-02" db="EMBL/GenBank/DDBJ databases">
        <authorList>
            <person name="Dougan E. K."/>
            <person name="Rhodes N."/>
            <person name="Thang M."/>
            <person name="Chan C."/>
        </authorList>
    </citation>
    <scope>NUCLEOTIDE SEQUENCE</scope>
</reference>
<accession>A0A813D9W8</accession>
<gene>
    <name evidence="2" type="ORF">PGLA1383_LOCUS2234</name>
</gene>
<dbReference type="Proteomes" id="UP000654075">
    <property type="component" value="Unassembled WGS sequence"/>
</dbReference>
<dbReference type="EMBL" id="CAJNNV010000657">
    <property type="protein sequence ID" value="CAE8583250.1"/>
    <property type="molecule type" value="Genomic_DNA"/>
</dbReference>
<evidence type="ECO:0000313" key="3">
    <source>
        <dbReference type="Proteomes" id="UP000654075"/>
    </source>
</evidence>
<feature type="compositionally biased region" description="Low complexity" evidence="1">
    <location>
        <begin position="15"/>
        <end position="51"/>
    </location>
</feature>
<proteinExistence type="predicted"/>
<evidence type="ECO:0000256" key="1">
    <source>
        <dbReference type="SAM" id="MobiDB-lite"/>
    </source>
</evidence>
<name>A0A813D9W8_POLGL</name>
<feature type="non-terminal residue" evidence="2">
    <location>
        <position position="1"/>
    </location>
</feature>
<protein>
    <submittedName>
        <fullName evidence="2">Uncharacterized protein</fullName>
    </submittedName>
</protein>
<comment type="caution">
    <text evidence="2">The sequence shown here is derived from an EMBL/GenBank/DDBJ whole genome shotgun (WGS) entry which is preliminary data.</text>
</comment>
<feature type="region of interest" description="Disordered" evidence="1">
    <location>
        <begin position="1"/>
        <end position="72"/>
    </location>
</feature>